<comment type="caution">
    <text evidence="2">The sequence shown here is derived from an EMBL/GenBank/DDBJ whole genome shotgun (WGS) entry which is preliminary data.</text>
</comment>
<reference evidence="2 3" key="1">
    <citation type="journal article" date="2024" name="Int. J. Syst. Evol. Microbiol.">
        <title>Clostridium omnivorum sp. nov., isolated from anoxic soil under the treatment of reductive soil disinfestation.</title>
        <authorList>
            <person name="Ueki A."/>
            <person name="Tonouchi A."/>
            <person name="Kaku N."/>
            <person name="Honma S."/>
            <person name="Ueki K."/>
        </authorList>
    </citation>
    <scope>NUCLEOTIDE SEQUENCE [LARGE SCALE GENOMIC DNA]</scope>
    <source>
        <strain evidence="2 3">E14</strain>
    </source>
</reference>
<dbReference type="RefSeq" id="WP_264849928.1">
    <property type="nucleotide sequence ID" value="NZ_BRXR01000001.1"/>
</dbReference>
<evidence type="ECO:0000259" key="1">
    <source>
        <dbReference type="PROSITE" id="PS51186"/>
    </source>
</evidence>
<name>A0ABQ5N6C1_9CLOT</name>
<accession>A0ABQ5N6C1</accession>
<evidence type="ECO:0000313" key="3">
    <source>
        <dbReference type="Proteomes" id="UP001208567"/>
    </source>
</evidence>
<dbReference type="EMBL" id="BRXR01000001">
    <property type="protein sequence ID" value="GLC30654.1"/>
    <property type="molecule type" value="Genomic_DNA"/>
</dbReference>
<keyword evidence="3" id="KW-1185">Reference proteome</keyword>
<dbReference type="SUPFAM" id="SSF55729">
    <property type="entry name" value="Acyl-CoA N-acyltransferases (Nat)"/>
    <property type="match status" value="1"/>
</dbReference>
<dbReference type="Gene3D" id="3.40.630.30">
    <property type="match status" value="1"/>
</dbReference>
<proteinExistence type="predicted"/>
<dbReference type="CDD" id="cd04301">
    <property type="entry name" value="NAT_SF"/>
    <property type="match status" value="1"/>
</dbReference>
<protein>
    <recommendedName>
        <fullName evidence="1">N-acetyltransferase domain-containing protein</fullName>
    </recommendedName>
</protein>
<dbReference type="InterPro" id="IPR000182">
    <property type="entry name" value="GNAT_dom"/>
</dbReference>
<gene>
    <name evidence="2" type="ORF">bsdE14_20640</name>
</gene>
<evidence type="ECO:0000313" key="2">
    <source>
        <dbReference type="EMBL" id="GLC30654.1"/>
    </source>
</evidence>
<dbReference type="Pfam" id="PF00583">
    <property type="entry name" value="Acetyltransf_1"/>
    <property type="match status" value="1"/>
</dbReference>
<dbReference type="Proteomes" id="UP001208567">
    <property type="component" value="Unassembled WGS sequence"/>
</dbReference>
<dbReference type="InterPro" id="IPR016181">
    <property type="entry name" value="Acyl_CoA_acyltransferase"/>
</dbReference>
<dbReference type="PROSITE" id="PS51186">
    <property type="entry name" value="GNAT"/>
    <property type="match status" value="1"/>
</dbReference>
<feature type="domain" description="N-acetyltransferase" evidence="1">
    <location>
        <begin position="153"/>
        <end position="299"/>
    </location>
</feature>
<sequence length="299" mass="34485">MSVQFRNYTKQPGITEDYHKVRAFFIKLRYAEFEYTRWDWMATHRYLDKSAVGRIGLWEDEGKIVGVATFDTRLGEAFCLTLPEYTYLKKEILLYAKDNLAKDGEFGVIIRDSDLEFQDIAAGLGFVATQEKEFDSFFYLDKTSTAYDLPEGFHITTMKETFDLYQYRRVLYRGFNHELNGEGELKFSEEEEQEAKKAMLRPNVDLNLKVAVVAPDGNFVSYCGMWYDKDAGFAVIEPVATDPDYRKMGLGKAAVLEGIRRVGELGAKKVLVGSRKQFYYSIGLRPFSTFTLWKEKING</sequence>
<organism evidence="2 3">
    <name type="scientific">Clostridium omnivorum</name>
    <dbReference type="NCBI Taxonomy" id="1604902"/>
    <lineage>
        <taxon>Bacteria</taxon>
        <taxon>Bacillati</taxon>
        <taxon>Bacillota</taxon>
        <taxon>Clostridia</taxon>
        <taxon>Eubacteriales</taxon>
        <taxon>Clostridiaceae</taxon>
        <taxon>Clostridium</taxon>
    </lineage>
</organism>